<protein>
    <submittedName>
        <fullName evidence="1">Uncharacterized protein</fullName>
    </submittedName>
</protein>
<keyword evidence="2" id="KW-1185">Reference proteome</keyword>
<dbReference type="EMBL" id="ML004785">
    <property type="protein sequence ID" value="RKP28603.1"/>
    <property type="molecule type" value="Genomic_DNA"/>
</dbReference>
<proteinExistence type="predicted"/>
<reference evidence="2" key="1">
    <citation type="journal article" date="2018" name="Nat. Microbiol.">
        <title>Leveraging single-cell genomics to expand the fungal tree of life.</title>
        <authorList>
            <person name="Ahrendt S.R."/>
            <person name="Quandt C.A."/>
            <person name="Ciobanu D."/>
            <person name="Clum A."/>
            <person name="Salamov A."/>
            <person name="Andreopoulos B."/>
            <person name="Cheng J.F."/>
            <person name="Woyke T."/>
            <person name="Pelin A."/>
            <person name="Henrissat B."/>
            <person name="Reynolds N.K."/>
            <person name="Benny G.L."/>
            <person name="Smith M.E."/>
            <person name="James T.Y."/>
            <person name="Grigoriev I.V."/>
        </authorList>
    </citation>
    <scope>NUCLEOTIDE SEQUENCE [LARGE SCALE GENOMIC DNA]</scope>
    <source>
        <strain evidence="2">Baker2002</strain>
    </source>
</reference>
<gene>
    <name evidence="1" type="ORF">METBISCDRAFT_24941</name>
</gene>
<dbReference type="Proteomes" id="UP000268321">
    <property type="component" value="Unassembled WGS sequence"/>
</dbReference>
<evidence type="ECO:0000313" key="2">
    <source>
        <dbReference type="Proteomes" id="UP000268321"/>
    </source>
</evidence>
<evidence type="ECO:0000313" key="1">
    <source>
        <dbReference type="EMBL" id="RKP28603.1"/>
    </source>
</evidence>
<sequence>MRRLAKKDLFPFAIELTAKCKRFTDAYLKENPCLFNEYVAGYVLRMKQMWAMQRFAEHQQRLQALTCLQRINYELASARQWCLFELKLSMKKMLYCTIPDSKKLIQEDEDELMELAPVQPVAPDLLHAFTCTSPQTFSARDRLSAVVAQNPL</sequence>
<accession>A0A4P9Z7D9</accession>
<name>A0A4P9Z7D9_9ASCO</name>
<dbReference type="AlphaFoldDB" id="A0A4P9Z7D9"/>
<feature type="non-terminal residue" evidence="1">
    <location>
        <position position="152"/>
    </location>
</feature>
<organism evidence="1 2">
    <name type="scientific">Metschnikowia bicuspidata</name>
    <dbReference type="NCBI Taxonomy" id="27322"/>
    <lineage>
        <taxon>Eukaryota</taxon>
        <taxon>Fungi</taxon>
        <taxon>Dikarya</taxon>
        <taxon>Ascomycota</taxon>
        <taxon>Saccharomycotina</taxon>
        <taxon>Pichiomycetes</taxon>
        <taxon>Metschnikowiaceae</taxon>
        <taxon>Metschnikowia</taxon>
    </lineage>
</organism>